<protein>
    <submittedName>
        <fullName evidence="1">Uncharacterized protein</fullName>
    </submittedName>
</protein>
<name>A0A1G2KIL9_9BACT</name>
<gene>
    <name evidence="1" type="ORF">A3C07_00440</name>
</gene>
<evidence type="ECO:0000313" key="1">
    <source>
        <dbReference type="EMBL" id="OGZ99269.1"/>
    </source>
</evidence>
<sequence>MKRFSKIALLVIILAILAGATGYYLIQIQSTKLEIQKEDVGSETVNWKTYRNEKYGFEVKYPEDWKIGDAPKENFTNFVSPEFDEKFNGEMVKQVFQIYLSILKEENNFGHFIGEPIQIVVGGVNAIQEKFSGGGFGCASQECIQTKFMVGSNYFNIYMFSDIHYNDGSAYGSGPIGASKGNNSRIYNTILSTFKFIP</sequence>
<reference evidence="1 2" key="1">
    <citation type="journal article" date="2016" name="Nat. Commun.">
        <title>Thousands of microbial genomes shed light on interconnected biogeochemical processes in an aquifer system.</title>
        <authorList>
            <person name="Anantharaman K."/>
            <person name="Brown C.T."/>
            <person name="Hug L.A."/>
            <person name="Sharon I."/>
            <person name="Castelle C.J."/>
            <person name="Probst A.J."/>
            <person name="Thomas B.C."/>
            <person name="Singh A."/>
            <person name="Wilkins M.J."/>
            <person name="Karaoz U."/>
            <person name="Brodie E.L."/>
            <person name="Williams K.H."/>
            <person name="Hubbard S.S."/>
            <person name="Banfield J.F."/>
        </authorList>
    </citation>
    <scope>NUCLEOTIDE SEQUENCE [LARGE SCALE GENOMIC DNA]</scope>
</reference>
<proteinExistence type="predicted"/>
<dbReference type="EMBL" id="MHQI01000042">
    <property type="protein sequence ID" value="OGZ99269.1"/>
    <property type="molecule type" value="Genomic_DNA"/>
</dbReference>
<comment type="caution">
    <text evidence="1">The sequence shown here is derived from an EMBL/GenBank/DDBJ whole genome shotgun (WGS) entry which is preliminary data.</text>
</comment>
<accession>A0A1G2KIL9</accession>
<organism evidence="1 2">
    <name type="scientific">Candidatus Sungbacteria bacterium RIFCSPHIGHO2_02_FULL_47_11</name>
    <dbReference type="NCBI Taxonomy" id="1802270"/>
    <lineage>
        <taxon>Bacteria</taxon>
        <taxon>Candidatus Sungiibacteriota</taxon>
    </lineage>
</organism>
<dbReference type="Proteomes" id="UP000179023">
    <property type="component" value="Unassembled WGS sequence"/>
</dbReference>
<dbReference type="STRING" id="1802270.A3C07_00440"/>
<evidence type="ECO:0000313" key="2">
    <source>
        <dbReference type="Proteomes" id="UP000179023"/>
    </source>
</evidence>
<dbReference type="AlphaFoldDB" id="A0A1G2KIL9"/>